<dbReference type="RefSeq" id="WP_188176849.1">
    <property type="nucleotide sequence ID" value="NZ_JACVVD010000009.1"/>
</dbReference>
<dbReference type="PANTHER" id="PTHR46496">
    <property type="match status" value="1"/>
</dbReference>
<evidence type="ECO:0000256" key="2">
    <source>
        <dbReference type="ARBA" id="ARBA00022630"/>
    </source>
</evidence>
<evidence type="ECO:0000256" key="4">
    <source>
        <dbReference type="ARBA" id="ARBA00023002"/>
    </source>
</evidence>
<protein>
    <submittedName>
        <fullName evidence="6">FAD-dependent monooxygenase</fullName>
    </submittedName>
</protein>
<dbReference type="InterPro" id="IPR002938">
    <property type="entry name" value="FAD-bd"/>
</dbReference>
<reference evidence="6" key="1">
    <citation type="submission" date="2020-09" db="EMBL/GenBank/DDBJ databases">
        <title>Draft Genome Sequence of Paenibacillus sp. WST5.</title>
        <authorList>
            <person name="Bao Z."/>
        </authorList>
    </citation>
    <scope>NUCLEOTIDE SEQUENCE</scope>
    <source>
        <strain evidence="6">WST5</strain>
    </source>
</reference>
<dbReference type="SUPFAM" id="SSF51905">
    <property type="entry name" value="FAD/NAD(P)-binding domain"/>
    <property type="match status" value="1"/>
</dbReference>
<evidence type="ECO:0000313" key="7">
    <source>
        <dbReference type="Proteomes" id="UP000650466"/>
    </source>
</evidence>
<comment type="cofactor">
    <cofactor evidence="1">
        <name>FAD</name>
        <dbReference type="ChEBI" id="CHEBI:57692"/>
    </cofactor>
</comment>
<dbReference type="GO" id="GO:0071949">
    <property type="term" value="F:FAD binding"/>
    <property type="evidence" value="ECO:0007669"/>
    <property type="project" value="InterPro"/>
</dbReference>
<evidence type="ECO:0000313" key="6">
    <source>
        <dbReference type="EMBL" id="MBD0383075.1"/>
    </source>
</evidence>
<dbReference type="EMBL" id="JACVVD010000009">
    <property type="protein sequence ID" value="MBD0383075.1"/>
    <property type="molecule type" value="Genomic_DNA"/>
</dbReference>
<sequence length="386" mass="42943">MRENKALIIGAGIGGLCIANFLQLQGWEVTLFEKKSALSEYGAGIVLAANAMEVLERLGIAEQVRDAGAKVGVAEIRTWNGHLIAALPTHKLAARYGTYSYLIHRAALQSILYRGLTEHATLKLNMKLTGIEQKEGGVTARFEDGNKETGDILIGADGIYSAVRDKLFGHAELRYSGFTAYRGVTSFQDKRYVLEKGGGFEAWGRGKRFGYSHLGQDRIFWFAAINAPANQRIPQEQLKEEVLRHFHGWFDPIEAVVQATDADAILSHDIFDREPLERWSQGSITLLGDAAHPMLPILGQGGAQAMEDALVLAQCLQGDVDVTRGLRNYEQIRIPRTCRVVRQSRKMGRMVQLDNPLAIGIRNQILRLMPEQIQMNQLHWLLGTNN</sequence>
<evidence type="ECO:0000256" key="3">
    <source>
        <dbReference type="ARBA" id="ARBA00022827"/>
    </source>
</evidence>
<gene>
    <name evidence="6" type="ORF">ICC18_23470</name>
</gene>
<keyword evidence="7" id="KW-1185">Reference proteome</keyword>
<evidence type="ECO:0000256" key="1">
    <source>
        <dbReference type="ARBA" id="ARBA00001974"/>
    </source>
</evidence>
<keyword evidence="6" id="KW-0503">Monooxygenase</keyword>
<evidence type="ECO:0000259" key="5">
    <source>
        <dbReference type="Pfam" id="PF01494"/>
    </source>
</evidence>
<keyword evidence="2" id="KW-0285">Flavoprotein</keyword>
<keyword evidence="4" id="KW-0560">Oxidoreductase</keyword>
<name>A0A926KW89_9BACL</name>
<accession>A0A926KW89</accession>
<organism evidence="6 7">
    <name type="scientific">Paenibacillus sedimenti</name>
    <dbReference type="NCBI Taxonomy" id="2770274"/>
    <lineage>
        <taxon>Bacteria</taxon>
        <taxon>Bacillati</taxon>
        <taxon>Bacillota</taxon>
        <taxon>Bacilli</taxon>
        <taxon>Bacillales</taxon>
        <taxon>Paenibacillaceae</taxon>
        <taxon>Paenibacillus</taxon>
    </lineage>
</organism>
<dbReference type="InterPro" id="IPR036188">
    <property type="entry name" value="FAD/NAD-bd_sf"/>
</dbReference>
<comment type="caution">
    <text evidence="6">The sequence shown here is derived from an EMBL/GenBank/DDBJ whole genome shotgun (WGS) entry which is preliminary data.</text>
</comment>
<proteinExistence type="predicted"/>
<dbReference type="PANTHER" id="PTHR46496:SF1">
    <property type="entry name" value="ZEAXANTHIN EPOXIDASE, CHLOROPLASTIC"/>
    <property type="match status" value="1"/>
</dbReference>
<feature type="domain" description="FAD-binding" evidence="5">
    <location>
        <begin position="5"/>
        <end position="344"/>
    </location>
</feature>
<keyword evidence="3" id="KW-0274">FAD</keyword>
<dbReference type="AlphaFoldDB" id="A0A926KW89"/>
<dbReference type="PRINTS" id="PR00420">
    <property type="entry name" value="RNGMNOXGNASE"/>
</dbReference>
<dbReference type="Proteomes" id="UP000650466">
    <property type="component" value="Unassembled WGS sequence"/>
</dbReference>
<dbReference type="Pfam" id="PF01494">
    <property type="entry name" value="FAD_binding_3"/>
    <property type="match status" value="1"/>
</dbReference>
<dbReference type="GO" id="GO:0004497">
    <property type="term" value="F:monooxygenase activity"/>
    <property type="evidence" value="ECO:0007669"/>
    <property type="project" value="UniProtKB-KW"/>
</dbReference>
<dbReference type="Gene3D" id="3.50.50.60">
    <property type="entry name" value="FAD/NAD(P)-binding domain"/>
    <property type="match status" value="1"/>
</dbReference>